<organism evidence="2 3">
    <name type="scientific">Sphaerotilus sulfidivorans</name>
    <dbReference type="NCBI Taxonomy" id="639200"/>
    <lineage>
        <taxon>Bacteria</taxon>
        <taxon>Pseudomonadati</taxon>
        <taxon>Pseudomonadota</taxon>
        <taxon>Betaproteobacteria</taxon>
        <taxon>Burkholderiales</taxon>
        <taxon>Sphaerotilaceae</taxon>
        <taxon>Sphaerotilus</taxon>
    </lineage>
</organism>
<comment type="caution">
    <text evidence="2">The sequence shown here is derived from an EMBL/GenBank/DDBJ whole genome shotgun (WGS) entry which is preliminary data.</text>
</comment>
<dbReference type="RefSeq" id="WP_219340891.1">
    <property type="nucleotide sequence ID" value="NZ_CP035708.1"/>
</dbReference>
<feature type="region of interest" description="Disordered" evidence="1">
    <location>
        <begin position="60"/>
        <end position="84"/>
    </location>
</feature>
<reference evidence="2 3" key="1">
    <citation type="submission" date="2024-06" db="EMBL/GenBank/DDBJ databases">
        <title>Genomic Encyclopedia of Type Strains, Phase IV (KMG-IV): sequencing the most valuable type-strain genomes for metagenomic binning, comparative biology and taxonomic classification.</title>
        <authorList>
            <person name="Goeker M."/>
        </authorList>
    </citation>
    <scope>NUCLEOTIDE SEQUENCE [LARGE SCALE GENOMIC DNA]</scope>
    <source>
        <strain evidence="2 3">D-501</strain>
    </source>
</reference>
<dbReference type="Proteomes" id="UP001549111">
    <property type="component" value="Unassembled WGS sequence"/>
</dbReference>
<sequence>MYQAIEAICRAGQIIPLEPVQFQEDEHLVIVRLPLAAAVSLRPASTAPAPATGDWQQFAGMLKDSPNWNGDPQAVQEAMRREWD</sequence>
<keyword evidence="3" id="KW-1185">Reference proteome</keyword>
<name>A0ABV2IHT2_9BURK</name>
<evidence type="ECO:0008006" key="4">
    <source>
        <dbReference type="Google" id="ProtNLM"/>
    </source>
</evidence>
<accession>A0ABV2IHT2</accession>
<protein>
    <recommendedName>
        <fullName evidence="4">AbrB/MazE/SpoVT family DNA-binding domain-containing protein</fullName>
    </recommendedName>
</protein>
<evidence type="ECO:0000256" key="1">
    <source>
        <dbReference type="SAM" id="MobiDB-lite"/>
    </source>
</evidence>
<gene>
    <name evidence="2" type="ORF">ABIC99_000279</name>
</gene>
<evidence type="ECO:0000313" key="3">
    <source>
        <dbReference type="Proteomes" id="UP001549111"/>
    </source>
</evidence>
<dbReference type="EMBL" id="JBEPLS010000001">
    <property type="protein sequence ID" value="MET3602503.1"/>
    <property type="molecule type" value="Genomic_DNA"/>
</dbReference>
<proteinExistence type="predicted"/>
<evidence type="ECO:0000313" key="2">
    <source>
        <dbReference type="EMBL" id="MET3602503.1"/>
    </source>
</evidence>